<protein>
    <submittedName>
        <fullName evidence="2">Uncharacterized protein</fullName>
    </submittedName>
</protein>
<evidence type="ECO:0000313" key="2">
    <source>
        <dbReference type="EMBL" id="NIJ52922.1"/>
    </source>
</evidence>
<feature type="transmembrane region" description="Helical" evidence="1">
    <location>
        <begin position="37"/>
        <end position="55"/>
    </location>
</feature>
<keyword evidence="1" id="KW-0472">Membrane</keyword>
<dbReference type="RefSeq" id="WP_167269702.1">
    <property type="nucleotide sequence ID" value="NZ_JAASQJ010000002.1"/>
</dbReference>
<evidence type="ECO:0000313" key="3">
    <source>
        <dbReference type="Proteomes" id="UP001179181"/>
    </source>
</evidence>
<keyword evidence="1" id="KW-1133">Transmembrane helix</keyword>
<feature type="transmembrane region" description="Helical" evidence="1">
    <location>
        <begin position="7"/>
        <end position="25"/>
    </location>
</feature>
<keyword evidence="1" id="KW-0812">Transmembrane</keyword>
<comment type="caution">
    <text evidence="2">The sequence shown here is derived from an EMBL/GenBank/DDBJ whole genome shotgun (WGS) entry which is preliminary data.</text>
</comment>
<dbReference type="Proteomes" id="UP001179181">
    <property type="component" value="Unassembled WGS sequence"/>
</dbReference>
<organism evidence="2 3">
    <name type="scientific">Dyadobacter arcticus</name>
    <dbReference type="NCBI Taxonomy" id="1078754"/>
    <lineage>
        <taxon>Bacteria</taxon>
        <taxon>Pseudomonadati</taxon>
        <taxon>Bacteroidota</taxon>
        <taxon>Cytophagia</taxon>
        <taxon>Cytophagales</taxon>
        <taxon>Spirosomataceae</taxon>
        <taxon>Dyadobacter</taxon>
    </lineage>
</organism>
<proteinExistence type="predicted"/>
<evidence type="ECO:0000256" key="1">
    <source>
        <dbReference type="SAM" id="Phobius"/>
    </source>
</evidence>
<reference evidence="2 3" key="1">
    <citation type="submission" date="2020-03" db="EMBL/GenBank/DDBJ databases">
        <title>Genomic Encyclopedia of Type Strains, Phase IV (KMG-IV): sequencing the most valuable type-strain genomes for metagenomic binning, comparative biology and taxonomic classification.</title>
        <authorList>
            <person name="Goeker M."/>
        </authorList>
    </citation>
    <scope>NUCLEOTIDE SEQUENCE [LARGE SCALE GENOMIC DNA]</scope>
    <source>
        <strain evidence="2 3">DSM 102865</strain>
    </source>
</reference>
<keyword evidence="3" id="KW-1185">Reference proteome</keyword>
<sequence>MNNEKNGFPMILGILAVIIGVALYKEFDFETFRFKKVGLGIVYLITFVGLVTVIVRSRISKG</sequence>
<dbReference type="EMBL" id="JAASQJ010000002">
    <property type="protein sequence ID" value="NIJ52922.1"/>
    <property type="molecule type" value="Genomic_DNA"/>
</dbReference>
<gene>
    <name evidence="2" type="ORF">FHS68_002092</name>
</gene>
<name>A0ABX0UIU2_9BACT</name>
<accession>A0ABX0UIU2</accession>